<keyword evidence="1" id="KW-0732">Signal</keyword>
<protein>
    <submittedName>
        <fullName evidence="2">Outer membrane protein beta-barrel domain</fullName>
    </submittedName>
</protein>
<keyword evidence="3" id="KW-1185">Reference proteome</keyword>
<proteinExistence type="predicted"/>
<dbReference type="EMBL" id="FAOO01000015">
    <property type="protein sequence ID" value="CUU07597.1"/>
    <property type="molecule type" value="Genomic_DNA"/>
</dbReference>
<dbReference type="InterPro" id="IPR011250">
    <property type="entry name" value="OMP/PagP_B-barrel"/>
</dbReference>
<dbReference type="SUPFAM" id="SSF56925">
    <property type="entry name" value="OMPA-like"/>
    <property type="match status" value="1"/>
</dbReference>
<gene>
    <name evidence="2" type="ORF">JGI1_01849</name>
</gene>
<dbReference type="Proteomes" id="UP000320623">
    <property type="component" value="Unassembled WGS sequence"/>
</dbReference>
<name>A0A0S4NCB1_9BACT</name>
<dbReference type="Gene3D" id="2.40.160.20">
    <property type="match status" value="1"/>
</dbReference>
<dbReference type="AlphaFoldDB" id="A0A0S4NCB1"/>
<evidence type="ECO:0000313" key="3">
    <source>
        <dbReference type="Proteomes" id="UP000320623"/>
    </source>
</evidence>
<feature type="signal peptide" evidence="1">
    <location>
        <begin position="1"/>
        <end position="21"/>
    </location>
</feature>
<dbReference type="STRING" id="1643428.GCA_001442855_01811"/>
<evidence type="ECO:0000256" key="1">
    <source>
        <dbReference type="SAM" id="SignalP"/>
    </source>
</evidence>
<dbReference type="OrthoDB" id="9790778at2"/>
<sequence length="233" mass="26353">MTYKNLIFALFLSLNALFAQSEREIGASFNYILSANVFPNIISSDAGVRNLSNEINSWFGISADLRHRIKNGYFLGASFEIVNKKVDGFLTQTISNRLVKIPVEDRYKIYIAELSAFFVAPFSSEKWEVYIGGGVGAYKGNFTKRIHDIESEMFKSPISIGIQVMSGIKRNFSKNLGLRAEIKFRDPIVDVESQFKSNIINYNGYIISVDPTPFKTRVNFDTITFVLGIVYSF</sequence>
<reference evidence="3" key="1">
    <citation type="submission" date="2015-11" db="EMBL/GenBank/DDBJ databases">
        <authorList>
            <person name="Varghese N."/>
        </authorList>
    </citation>
    <scope>NUCLEOTIDE SEQUENCE [LARGE SCALE GENOMIC DNA]</scope>
</reference>
<dbReference type="RefSeq" id="WP_140945573.1">
    <property type="nucleotide sequence ID" value="NZ_FAOO01000015.1"/>
</dbReference>
<evidence type="ECO:0000313" key="2">
    <source>
        <dbReference type="EMBL" id="CUU07597.1"/>
    </source>
</evidence>
<feature type="chain" id="PRO_5006624929" evidence="1">
    <location>
        <begin position="22"/>
        <end position="233"/>
    </location>
</feature>
<accession>A0A0S4NCB1</accession>
<organism evidence="2 3">
    <name type="scientific">Candidatus Thermokryptus mobilis</name>
    <dbReference type="NCBI Taxonomy" id="1643428"/>
    <lineage>
        <taxon>Bacteria</taxon>
        <taxon>Pseudomonadati</taxon>
        <taxon>Candidatus Kryptoniota</taxon>
        <taxon>Candidatus Thermokryptus</taxon>
    </lineage>
</organism>